<proteinExistence type="predicted"/>
<keyword evidence="4" id="KW-1185">Reference proteome</keyword>
<feature type="domain" description="KilA-N DNA-binding" evidence="1">
    <location>
        <begin position="8"/>
        <end position="92"/>
    </location>
</feature>
<dbReference type="Pfam" id="PF10543">
    <property type="entry name" value="ORF6N"/>
    <property type="match status" value="1"/>
</dbReference>
<evidence type="ECO:0000313" key="4">
    <source>
        <dbReference type="Proteomes" id="UP000574332"/>
    </source>
</evidence>
<reference evidence="2 4" key="1">
    <citation type="submission" date="2020-07" db="EMBL/GenBank/DDBJ databases">
        <title>Genomic Encyclopedia of Type Strains, Phase IV (KMG-IV): sequencing the most valuable type-strain genomes for metagenomic binning, comparative biology and taxonomic classification.</title>
        <authorList>
            <person name="Goeker M."/>
        </authorList>
    </citation>
    <scope>NUCLEOTIDE SEQUENCE [LARGE SCALE GENOMIC DNA]</scope>
    <source>
        <strain evidence="2 4">DSM 23697</strain>
    </source>
</reference>
<protein>
    <recommendedName>
        <fullName evidence="1">KilA-N DNA-binding domain-containing protein</fullName>
    </recommendedName>
</protein>
<organism evidence="2 4">
    <name type="scientific">Macellibacteroides fermentans</name>
    <dbReference type="NCBI Taxonomy" id="879969"/>
    <lineage>
        <taxon>Bacteria</taxon>
        <taxon>Pseudomonadati</taxon>
        <taxon>Bacteroidota</taxon>
        <taxon>Bacteroidia</taxon>
        <taxon>Bacteroidales</taxon>
        <taxon>Porphyromonadaceae</taxon>
        <taxon>Macellibacteroides</taxon>
    </lineage>
</organism>
<sequence length="170" mass="19949">MELQIIQSKIYEIRGMRVLLDFDLAEMYQVETKNLKRAVRRNIERFPEDFMFELTDSENEDLRCNFGTSSWGGSRYPPFAFSEQGVAQLSSVLNSSLAIQVNISIIRAFVTLRQYALGYAELNRKLEDFMIETNMQFSDIYQVLTELASQKEQENKPRRRIGFNIQHDKE</sequence>
<dbReference type="Proteomes" id="UP000574332">
    <property type="component" value="Unassembled WGS sequence"/>
</dbReference>
<evidence type="ECO:0000313" key="3">
    <source>
        <dbReference type="EMBL" id="NYI51201.1"/>
    </source>
</evidence>
<dbReference type="InterPro" id="IPR018873">
    <property type="entry name" value="KilA-N_DNA-bd_domain"/>
</dbReference>
<dbReference type="RefSeq" id="WP_179400349.1">
    <property type="nucleotide sequence ID" value="NZ_JACCCY010000005.1"/>
</dbReference>
<dbReference type="EMBL" id="JACCCY010000005">
    <property type="protein sequence ID" value="NYI50950.1"/>
    <property type="molecule type" value="Genomic_DNA"/>
</dbReference>
<name>A0A8E2A3M1_9PORP</name>
<evidence type="ECO:0000313" key="2">
    <source>
        <dbReference type="EMBL" id="NYI50950.1"/>
    </source>
</evidence>
<accession>A0A8E2A3M1</accession>
<dbReference type="EMBL" id="JACCCY010000008">
    <property type="protein sequence ID" value="NYI51201.1"/>
    <property type="molecule type" value="Genomic_DNA"/>
</dbReference>
<evidence type="ECO:0000259" key="1">
    <source>
        <dbReference type="Pfam" id="PF10543"/>
    </source>
</evidence>
<comment type="caution">
    <text evidence="2">The sequence shown here is derived from an EMBL/GenBank/DDBJ whole genome shotgun (WGS) entry which is preliminary data.</text>
</comment>
<dbReference type="AlphaFoldDB" id="A0A8E2A3M1"/>
<gene>
    <name evidence="2" type="ORF">F5613_003117</name>
    <name evidence="3" type="ORF">F5613_003375</name>
</gene>